<gene>
    <name evidence="8" type="ORF">QI30_12205</name>
</gene>
<feature type="domain" description="ABC-2 type transporter transmembrane" evidence="7">
    <location>
        <begin position="15"/>
        <end position="374"/>
    </location>
</feature>
<dbReference type="PANTHER" id="PTHR30294">
    <property type="entry name" value="MEMBRANE COMPONENT OF ABC TRANSPORTER YHHJ-RELATED"/>
    <property type="match status" value="1"/>
</dbReference>
<dbReference type="Pfam" id="PF12698">
    <property type="entry name" value="ABC2_membrane_3"/>
    <property type="match status" value="1"/>
</dbReference>
<dbReference type="PROSITE" id="PS51257">
    <property type="entry name" value="PROKAR_LIPOPROTEIN"/>
    <property type="match status" value="1"/>
</dbReference>
<keyword evidence="5 6" id="KW-0472">Membrane</keyword>
<dbReference type="InterPro" id="IPR013525">
    <property type="entry name" value="ABC2_TM"/>
</dbReference>
<dbReference type="InterPro" id="IPR051449">
    <property type="entry name" value="ABC-2_transporter_component"/>
</dbReference>
<organism evidence="8 9">
    <name type="scientific">Candidatus Kurthia intestinigallinarum</name>
    <dbReference type="NCBI Taxonomy" id="1562256"/>
    <lineage>
        <taxon>Bacteria</taxon>
        <taxon>Bacillati</taxon>
        <taxon>Bacillota</taxon>
        <taxon>Bacilli</taxon>
        <taxon>Bacillales</taxon>
        <taxon>Caryophanaceae</taxon>
        <taxon>Kurthia</taxon>
    </lineage>
</organism>
<feature type="transmembrane region" description="Helical" evidence="6">
    <location>
        <begin position="273"/>
        <end position="294"/>
    </location>
</feature>
<dbReference type="EMBL" id="JTFC01000031">
    <property type="protein sequence ID" value="RUS55671.1"/>
    <property type="molecule type" value="Genomic_DNA"/>
</dbReference>
<evidence type="ECO:0000256" key="5">
    <source>
        <dbReference type="ARBA" id="ARBA00023136"/>
    </source>
</evidence>
<keyword evidence="3 6" id="KW-0812">Transmembrane</keyword>
<dbReference type="Gene3D" id="3.40.1710.10">
    <property type="entry name" value="abc type-2 transporter like domain"/>
    <property type="match status" value="1"/>
</dbReference>
<evidence type="ECO:0000259" key="7">
    <source>
        <dbReference type="Pfam" id="PF12698"/>
    </source>
</evidence>
<evidence type="ECO:0000313" key="8">
    <source>
        <dbReference type="EMBL" id="RUS55671.1"/>
    </source>
</evidence>
<dbReference type="RefSeq" id="WP_126990942.1">
    <property type="nucleotide sequence ID" value="NZ_JTFC01000031.1"/>
</dbReference>
<evidence type="ECO:0000313" key="9">
    <source>
        <dbReference type="Proteomes" id="UP000288623"/>
    </source>
</evidence>
<dbReference type="Proteomes" id="UP000288623">
    <property type="component" value="Unassembled WGS sequence"/>
</dbReference>
<dbReference type="OrthoDB" id="2456256at2"/>
<comment type="caution">
    <text evidence="8">The sequence shown here is derived from an EMBL/GenBank/DDBJ whole genome shotgun (WGS) entry which is preliminary data.</text>
</comment>
<keyword evidence="9" id="KW-1185">Reference proteome</keyword>
<evidence type="ECO:0000256" key="3">
    <source>
        <dbReference type="ARBA" id="ARBA00022692"/>
    </source>
</evidence>
<keyword evidence="2" id="KW-1003">Cell membrane</keyword>
<comment type="subcellular location">
    <subcellularLocation>
        <location evidence="1">Cell membrane</location>
        <topology evidence="1">Multi-pass membrane protein</topology>
    </subcellularLocation>
</comment>
<dbReference type="PANTHER" id="PTHR30294:SF29">
    <property type="entry name" value="MULTIDRUG ABC TRANSPORTER PERMEASE YBHS-RELATED"/>
    <property type="match status" value="1"/>
</dbReference>
<evidence type="ECO:0000256" key="4">
    <source>
        <dbReference type="ARBA" id="ARBA00022989"/>
    </source>
</evidence>
<protein>
    <recommendedName>
        <fullName evidence="7">ABC-2 type transporter transmembrane domain-containing protein</fullName>
    </recommendedName>
</protein>
<name>A0A433RU31_9BACL</name>
<dbReference type="AlphaFoldDB" id="A0A433RU31"/>
<evidence type="ECO:0000256" key="6">
    <source>
        <dbReference type="SAM" id="Phobius"/>
    </source>
</evidence>
<evidence type="ECO:0000256" key="2">
    <source>
        <dbReference type="ARBA" id="ARBA00022475"/>
    </source>
</evidence>
<feature type="transmembrane region" description="Helical" evidence="6">
    <location>
        <begin position="238"/>
        <end position="261"/>
    </location>
</feature>
<feature type="transmembrane region" description="Helical" evidence="6">
    <location>
        <begin position="15"/>
        <end position="35"/>
    </location>
</feature>
<feature type="transmembrane region" description="Helical" evidence="6">
    <location>
        <begin position="356"/>
        <end position="375"/>
    </location>
</feature>
<feature type="transmembrane region" description="Helical" evidence="6">
    <location>
        <begin position="194"/>
        <end position="217"/>
    </location>
</feature>
<evidence type="ECO:0000256" key="1">
    <source>
        <dbReference type="ARBA" id="ARBA00004651"/>
    </source>
</evidence>
<reference evidence="8 9" key="1">
    <citation type="submission" date="2014-11" db="EMBL/GenBank/DDBJ databases">
        <title>Genome sequence and analysis of novel Kurthia sp.</title>
        <authorList>
            <person name="Lawson J.N."/>
            <person name="Gonzalez J.E."/>
            <person name="Rinauldi L."/>
            <person name="Xuan Z."/>
            <person name="Firman A."/>
            <person name="Shaddox L."/>
            <person name="Trudeau A."/>
            <person name="Shah S."/>
            <person name="Reiman D."/>
        </authorList>
    </citation>
    <scope>NUCLEOTIDE SEQUENCE [LARGE SCALE GENOMIC DNA]</scope>
    <source>
        <strain evidence="8 9">3B1D</strain>
    </source>
</reference>
<feature type="transmembrane region" description="Helical" evidence="6">
    <location>
        <begin position="306"/>
        <end position="327"/>
    </location>
</feature>
<dbReference type="GO" id="GO:0005886">
    <property type="term" value="C:plasma membrane"/>
    <property type="evidence" value="ECO:0007669"/>
    <property type="project" value="UniProtKB-SubCell"/>
</dbReference>
<accession>A0A433RU31</accession>
<dbReference type="GO" id="GO:0140359">
    <property type="term" value="F:ABC-type transporter activity"/>
    <property type="evidence" value="ECO:0007669"/>
    <property type="project" value="InterPro"/>
</dbReference>
<keyword evidence="4 6" id="KW-1133">Transmembrane helix</keyword>
<sequence length="381" mass="43319">MKILKAYHSFLLQKWYIIPYLVFACFIILATIVGIQKQSAESTIHIGVVDNDETAETRMILKSIQQGDGFANGFHLKEYDEKAAEQGVRDKKINGYIILKEGMTKAFYKNGSLPIEVVTYDDRSLQGLLINQLTLSVYDRLMVSEAGILTYGHFYRDASNDEIIAMMMDLLANGLNRGAIFDAHQIETIPFADYYVVSAYVLVLLGFFLALLTIFQMNMPRAMRDRLKMYPFAKEKLLLARYALATVYTLAFAFISIFALYHFVQPAFETYNLSYLVITISSLVVLMAFVYVVIDLLCANRLAGIVKIIVTLFIMLGSGAIIPTIYFQRTWLYYNPFAPLFDALLQLFMNNYVIDYALSIWLSIGILLVLLLVIIGRRGRA</sequence>
<proteinExistence type="predicted"/>